<dbReference type="GO" id="GO:0008713">
    <property type="term" value="F:ADP-heptose-lipopolysaccharide heptosyltransferase activity"/>
    <property type="evidence" value="ECO:0007669"/>
    <property type="project" value="TreeGrafter"/>
</dbReference>
<dbReference type="PATRIC" id="fig|1127699.3.peg.1148"/>
<evidence type="ECO:0000256" key="1">
    <source>
        <dbReference type="ARBA" id="ARBA00022676"/>
    </source>
</evidence>
<comment type="caution">
    <text evidence="3">The sequence shown here is derived from an EMBL/GenBank/DDBJ whole genome shotgun (WGS) entry which is preliminary data.</text>
</comment>
<accession>L1NBB2</accession>
<dbReference type="PANTHER" id="PTHR30160">
    <property type="entry name" value="TETRAACYLDISACCHARIDE 4'-KINASE-RELATED"/>
    <property type="match status" value="1"/>
</dbReference>
<keyword evidence="4" id="KW-1185">Reference proteome</keyword>
<organism evidence="3 4">
    <name type="scientific">Hoylesella saccharolytica F0055</name>
    <dbReference type="NCBI Taxonomy" id="1127699"/>
    <lineage>
        <taxon>Bacteria</taxon>
        <taxon>Pseudomonadati</taxon>
        <taxon>Bacteroidota</taxon>
        <taxon>Bacteroidia</taxon>
        <taxon>Bacteroidales</taxon>
        <taxon>Prevotellaceae</taxon>
        <taxon>Hoylesella</taxon>
    </lineage>
</organism>
<name>L1NBB2_9BACT</name>
<dbReference type="GO" id="GO:0005829">
    <property type="term" value="C:cytosol"/>
    <property type="evidence" value="ECO:0007669"/>
    <property type="project" value="TreeGrafter"/>
</dbReference>
<dbReference type="InterPro" id="IPR002201">
    <property type="entry name" value="Glyco_trans_9"/>
</dbReference>
<keyword evidence="2 3" id="KW-0808">Transferase</keyword>
<dbReference type="HOGENOM" id="CLU_038371_3_0_10"/>
<dbReference type="EMBL" id="AMEP01000085">
    <property type="protein sequence ID" value="EKY00560.1"/>
    <property type="molecule type" value="Genomic_DNA"/>
</dbReference>
<sequence length="337" mass="38084">MGDIAMTVPVVHALATQYPHIRITFLSRPFARVFFENIAPNVSFMEADIKGEYHGIRGLNKLYKRIVAQNITAVADLHNVLRSRYLRLLFNLCNYRVAHIDKHRADRKKLVARTNKRLVQMPTAFQNYADVFKKLGYPVALNFRSIFSTDGGDLRLLPSTIGEKKPEQQWIGIAPFAAHPQKVYPIDQMEQVVTMLIGKYPSCRVFFFGKGENEEQPINSIVSRHPQCINASGILRKLEEELILMSHLDVMLSMDSANMHLASLTATPVVSIWGATHPFAGFMGWNQSADNAVQADIACRPCSIFGNKPCYRGDMACMKNISPEMIFNKVEQVLNKK</sequence>
<dbReference type="Pfam" id="PF01075">
    <property type="entry name" value="Glyco_transf_9"/>
    <property type="match status" value="1"/>
</dbReference>
<proteinExistence type="predicted"/>
<dbReference type="Gene3D" id="3.40.50.2000">
    <property type="entry name" value="Glycogen Phosphorylase B"/>
    <property type="match status" value="2"/>
</dbReference>
<dbReference type="GO" id="GO:0009244">
    <property type="term" value="P:lipopolysaccharide core region biosynthetic process"/>
    <property type="evidence" value="ECO:0007669"/>
    <property type="project" value="TreeGrafter"/>
</dbReference>
<evidence type="ECO:0000313" key="4">
    <source>
        <dbReference type="Proteomes" id="UP000010433"/>
    </source>
</evidence>
<keyword evidence="1" id="KW-0328">Glycosyltransferase</keyword>
<dbReference type="SUPFAM" id="SSF53756">
    <property type="entry name" value="UDP-Glycosyltransferase/glycogen phosphorylase"/>
    <property type="match status" value="1"/>
</dbReference>
<dbReference type="InterPro" id="IPR051199">
    <property type="entry name" value="LPS_LOS_Heptosyltrfase"/>
</dbReference>
<dbReference type="STRING" id="1127699.HMPREF9151_01241"/>
<reference evidence="3 4" key="1">
    <citation type="submission" date="2012-05" db="EMBL/GenBank/DDBJ databases">
        <authorList>
            <person name="Weinstock G."/>
            <person name="Sodergren E."/>
            <person name="Lobos E.A."/>
            <person name="Fulton L."/>
            <person name="Fulton R."/>
            <person name="Courtney L."/>
            <person name="Fronick C."/>
            <person name="O'Laughlin M."/>
            <person name="Godfrey J."/>
            <person name="Wilson R.M."/>
            <person name="Miner T."/>
            <person name="Farmer C."/>
            <person name="Delehaunty K."/>
            <person name="Cordes M."/>
            <person name="Minx P."/>
            <person name="Tomlinson C."/>
            <person name="Chen J."/>
            <person name="Wollam A."/>
            <person name="Pepin K.H."/>
            <person name="Bhonagiri V."/>
            <person name="Zhang X."/>
            <person name="Suruliraj S."/>
            <person name="Warren W."/>
            <person name="Mitreva M."/>
            <person name="Mardis E.R."/>
            <person name="Wilson R.K."/>
        </authorList>
    </citation>
    <scope>NUCLEOTIDE SEQUENCE [LARGE SCALE GENOMIC DNA]</scope>
    <source>
        <strain evidence="3 4">F0055</strain>
    </source>
</reference>
<evidence type="ECO:0000313" key="3">
    <source>
        <dbReference type="EMBL" id="EKY00560.1"/>
    </source>
</evidence>
<dbReference type="CDD" id="cd03789">
    <property type="entry name" value="GT9_LPS_heptosyltransferase"/>
    <property type="match status" value="1"/>
</dbReference>
<dbReference type="Proteomes" id="UP000010433">
    <property type="component" value="Unassembled WGS sequence"/>
</dbReference>
<dbReference type="AlphaFoldDB" id="L1NBB2"/>
<protein>
    <submittedName>
        <fullName evidence="3">Heptosyltransferase</fullName>
    </submittedName>
</protein>
<dbReference type="PANTHER" id="PTHR30160:SF22">
    <property type="entry name" value="LIPOPOLYSACCHARIDE CORE BIOSYNTHESIS PROTEIN"/>
    <property type="match status" value="1"/>
</dbReference>
<gene>
    <name evidence="3" type="ORF">HMPREF9151_01241</name>
</gene>
<evidence type="ECO:0000256" key="2">
    <source>
        <dbReference type="ARBA" id="ARBA00022679"/>
    </source>
</evidence>